<proteinExistence type="predicted"/>
<evidence type="ECO:0000313" key="1">
    <source>
        <dbReference type="EMBL" id="MCK8480327.1"/>
    </source>
</evidence>
<dbReference type="EMBL" id="JALPQF010000005">
    <property type="protein sequence ID" value="MCK8480327.1"/>
    <property type="molecule type" value="Genomic_DNA"/>
</dbReference>
<accession>A0ABT0H815</accession>
<sequence length="160" mass="18831">MALHKLLVDDFYDASFSLIAIHCRLEDYRLAYLLNKHLGLNLERKPQDLDYNYFAASFSIYEWENTKFDTIWNLVSNICKKEEASLQSSGSLFENSTTVTRTHNLLPELKTVDYLLKVSNEHRHFNEKHILNTIQSIPQVITTYTVDIDQIKYKDHLIFD</sequence>
<reference evidence="1" key="1">
    <citation type="submission" date="2022-04" db="EMBL/GenBank/DDBJ databases">
        <authorList>
            <person name="Ren T."/>
        </authorList>
    </citation>
    <scope>NUCLEOTIDE SEQUENCE</scope>
    <source>
        <strain evidence="1">F63249</strain>
    </source>
</reference>
<dbReference type="NCBIfam" id="NF033205">
    <property type="entry name" value="IPExxxVDY"/>
    <property type="match status" value="1"/>
</dbReference>
<dbReference type="RefSeq" id="WP_248412461.1">
    <property type="nucleotide sequence ID" value="NZ_JALPQF010000005.1"/>
</dbReference>
<keyword evidence="2" id="KW-1185">Reference proteome</keyword>
<name>A0ABT0H815_9FLAO</name>
<comment type="caution">
    <text evidence="1">The sequence shown here is derived from an EMBL/GenBank/DDBJ whole genome shotgun (WGS) entry which is preliminary data.</text>
</comment>
<protein>
    <submittedName>
        <fullName evidence="1">IPExxxVDY family protein</fullName>
    </submittedName>
</protein>
<dbReference type="Proteomes" id="UP001203687">
    <property type="component" value="Unassembled WGS sequence"/>
</dbReference>
<dbReference type="InterPro" id="IPR047690">
    <property type="entry name" value="IPExxxVDY_fam"/>
</dbReference>
<evidence type="ECO:0000313" key="2">
    <source>
        <dbReference type="Proteomes" id="UP001203687"/>
    </source>
</evidence>
<organism evidence="1 2">
    <name type="scientific">Psychroserpens algicola</name>
    <dbReference type="NCBI Taxonomy" id="1719034"/>
    <lineage>
        <taxon>Bacteria</taxon>
        <taxon>Pseudomonadati</taxon>
        <taxon>Bacteroidota</taxon>
        <taxon>Flavobacteriia</taxon>
        <taxon>Flavobacteriales</taxon>
        <taxon>Flavobacteriaceae</taxon>
        <taxon>Psychroserpens</taxon>
    </lineage>
</organism>
<gene>
    <name evidence="1" type="ORF">MUY34_06815</name>
</gene>